<dbReference type="RefSeq" id="WP_207791099.1">
    <property type="nucleotide sequence ID" value="NZ_CP065592.1"/>
</dbReference>
<sequence>MLKFSLAAAGALIALSAAPAPAQTQGPQDVRVNQLIIYGNDACPASTENEIIVCAKRPEEDRYRIPENLREGDDARNNAWTNRVEELSYVGRSGTGSCSPTGPGGWTGCFGQLLNQARLERENRDEIDWNRLIEEARQERLGRIDTEAAQVEADIKAREEENARPR</sequence>
<evidence type="ECO:0000313" key="3">
    <source>
        <dbReference type="Proteomes" id="UP000594873"/>
    </source>
</evidence>
<feature type="signal peptide" evidence="1">
    <location>
        <begin position="1"/>
        <end position="22"/>
    </location>
</feature>
<name>A0A7T2GIK4_9SPHN</name>
<evidence type="ECO:0000256" key="1">
    <source>
        <dbReference type="SAM" id="SignalP"/>
    </source>
</evidence>
<evidence type="ECO:0000313" key="2">
    <source>
        <dbReference type="EMBL" id="QPQ54198.1"/>
    </source>
</evidence>
<keyword evidence="1" id="KW-0732">Signal</keyword>
<organism evidence="2 3">
    <name type="scientific">Allosphingosinicella flava</name>
    <dbReference type="NCBI Taxonomy" id="2771430"/>
    <lineage>
        <taxon>Bacteria</taxon>
        <taxon>Pseudomonadati</taxon>
        <taxon>Pseudomonadota</taxon>
        <taxon>Alphaproteobacteria</taxon>
        <taxon>Sphingomonadales</taxon>
        <taxon>Sphingomonadaceae</taxon>
        <taxon>Allosphingosinicella</taxon>
    </lineage>
</organism>
<feature type="chain" id="PRO_5032882689" description="Secreted protein" evidence="1">
    <location>
        <begin position="23"/>
        <end position="166"/>
    </location>
</feature>
<protein>
    <recommendedName>
        <fullName evidence="4">Secreted protein</fullName>
    </recommendedName>
</protein>
<reference evidence="2 3" key="1">
    <citation type="submission" date="2020-11" db="EMBL/GenBank/DDBJ databases">
        <title>Genome seq and assembly of Sphingosinicella sp.</title>
        <authorList>
            <person name="Chhetri G."/>
        </authorList>
    </citation>
    <scope>NUCLEOTIDE SEQUENCE [LARGE SCALE GENOMIC DNA]</scope>
    <source>
        <strain evidence="2 3">UDD2</strain>
    </source>
</reference>
<accession>A0A7T2GIK4</accession>
<dbReference type="EMBL" id="CP065592">
    <property type="protein sequence ID" value="QPQ54198.1"/>
    <property type="molecule type" value="Genomic_DNA"/>
</dbReference>
<gene>
    <name evidence="2" type="ORF">IC614_07435</name>
</gene>
<keyword evidence="3" id="KW-1185">Reference proteome</keyword>
<dbReference type="AlphaFoldDB" id="A0A7T2GIK4"/>
<dbReference type="KEGG" id="sflv:IC614_07435"/>
<proteinExistence type="predicted"/>
<dbReference type="Proteomes" id="UP000594873">
    <property type="component" value="Chromosome"/>
</dbReference>
<evidence type="ECO:0008006" key="4">
    <source>
        <dbReference type="Google" id="ProtNLM"/>
    </source>
</evidence>